<evidence type="ECO:0000259" key="7">
    <source>
        <dbReference type="PROSITE" id="PS50249"/>
    </source>
</evidence>
<evidence type="ECO:0000256" key="4">
    <source>
        <dbReference type="ARBA" id="ARBA00022833"/>
    </source>
</evidence>
<dbReference type="InterPro" id="IPR001405">
    <property type="entry name" value="UPF0758"/>
</dbReference>
<keyword evidence="3" id="KW-0378">Hydrolase</keyword>
<dbReference type="PROSITE" id="PS01302">
    <property type="entry name" value="UPF0758"/>
    <property type="match status" value="1"/>
</dbReference>
<dbReference type="PANTHER" id="PTHR30471">
    <property type="entry name" value="DNA REPAIR PROTEIN RADC"/>
    <property type="match status" value="1"/>
</dbReference>
<dbReference type="PANTHER" id="PTHR30471:SF3">
    <property type="entry name" value="UPF0758 PROTEIN YEES-RELATED"/>
    <property type="match status" value="1"/>
</dbReference>
<sequence>MRILDLSPDQRPRERLLAGHGEGLSDADLLALLWGTGRQGQSAVELAQSVLGRTGGLAGLLALGLSDWLVQPGLGPAKTGQLWAALELARRGSRSAERLRITSPRAAGTYLLPRCRGWTEERFGLLALNAKGDLLAERILSQGTATATLISPREFFREALRYGATTALAFHNHPSGDPTPSREDTQLTRRLLAAGESLGVPLADHLILGHDRYHSFRAAEGWDQRS</sequence>
<dbReference type="EMBL" id="AP027079">
    <property type="protein sequence ID" value="BDU68370.1"/>
    <property type="molecule type" value="Genomic_DNA"/>
</dbReference>
<dbReference type="InterPro" id="IPR025657">
    <property type="entry name" value="RadC_JAB"/>
</dbReference>
<dbReference type="CDD" id="cd08071">
    <property type="entry name" value="MPN_DUF2466"/>
    <property type="match status" value="1"/>
</dbReference>
<protein>
    <submittedName>
        <fullName evidence="8">UPF0758 protein</fullName>
    </submittedName>
</protein>
<evidence type="ECO:0000256" key="2">
    <source>
        <dbReference type="ARBA" id="ARBA00022723"/>
    </source>
</evidence>
<dbReference type="InterPro" id="IPR046778">
    <property type="entry name" value="UPF0758_N"/>
</dbReference>
<keyword evidence="1" id="KW-0645">Protease</keyword>
<dbReference type="InterPro" id="IPR037518">
    <property type="entry name" value="MPN"/>
</dbReference>
<organism evidence="8 9">
    <name type="scientific">Geothrix oryzae</name>
    <dbReference type="NCBI Taxonomy" id="2927975"/>
    <lineage>
        <taxon>Bacteria</taxon>
        <taxon>Pseudomonadati</taxon>
        <taxon>Acidobacteriota</taxon>
        <taxon>Holophagae</taxon>
        <taxon>Holophagales</taxon>
        <taxon>Holophagaceae</taxon>
        <taxon>Geothrix</taxon>
    </lineage>
</organism>
<dbReference type="Proteomes" id="UP001242010">
    <property type="component" value="Chromosome"/>
</dbReference>
<name>A0ABN6UV08_9BACT</name>
<keyword evidence="2" id="KW-0479">Metal-binding</keyword>
<dbReference type="NCBIfam" id="TIGR00608">
    <property type="entry name" value="radc"/>
    <property type="match status" value="1"/>
</dbReference>
<evidence type="ECO:0000313" key="8">
    <source>
        <dbReference type="EMBL" id="BDU68370.1"/>
    </source>
</evidence>
<comment type="similarity">
    <text evidence="6">Belongs to the UPF0758 family.</text>
</comment>
<proteinExistence type="inferred from homology"/>
<dbReference type="InterPro" id="IPR020891">
    <property type="entry name" value="UPF0758_CS"/>
</dbReference>
<evidence type="ECO:0000256" key="1">
    <source>
        <dbReference type="ARBA" id="ARBA00022670"/>
    </source>
</evidence>
<reference evidence="9" key="1">
    <citation type="journal article" date="2023" name="Int. J. Syst. Evol. Microbiol.">
        <title>Mesoterricola silvestris gen. nov., sp. nov., Mesoterricola sediminis sp. nov., Geothrix oryzae sp. nov., Geothrix edaphica sp. nov., Geothrix rubra sp. nov., and Geothrix limicola sp. nov., six novel members of Acidobacteriota isolated from soils.</title>
        <authorList>
            <person name="Itoh H."/>
            <person name="Sugisawa Y."/>
            <person name="Mise K."/>
            <person name="Xu Z."/>
            <person name="Kuniyasu M."/>
            <person name="Ushijima N."/>
            <person name="Kawano K."/>
            <person name="Kobayashi E."/>
            <person name="Shiratori Y."/>
            <person name="Masuda Y."/>
            <person name="Senoo K."/>
        </authorList>
    </citation>
    <scope>NUCLEOTIDE SEQUENCE [LARGE SCALE GENOMIC DNA]</scope>
    <source>
        <strain evidence="9">Red222</strain>
    </source>
</reference>
<keyword evidence="9" id="KW-1185">Reference proteome</keyword>
<dbReference type="Pfam" id="PF20582">
    <property type="entry name" value="UPF0758_N"/>
    <property type="match status" value="1"/>
</dbReference>
<dbReference type="Pfam" id="PF04002">
    <property type="entry name" value="RadC"/>
    <property type="match status" value="1"/>
</dbReference>
<evidence type="ECO:0000313" key="9">
    <source>
        <dbReference type="Proteomes" id="UP001242010"/>
    </source>
</evidence>
<evidence type="ECO:0000256" key="6">
    <source>
        <dbReference type="RuleBase" id="RU003797"/>
    </source>
</evidence>
<gene>
    <name evidence="8" type="ORF">GETHOR_04710</name>
</gene>
<keyword evidence="4" id="KW-0862">Zinc</keyword>
<accession>A0ABN6UV08</accession>
<dbReference type="Gene3D" id="3.40.140.10">
    <property type="entry name" value="Cytidine Deaminase, domain 2"/>
    <property type="match status" value="1"/>
</dbReference>
<dbReference type="RefSeq" id="WP_286354993.1">
    <property type="nucleotide sequence ID" value="NZ_AP027079.1"/>
</dbReference>
<evidence type="ECO:0000256" key="3">
    <source>
        <dbReference type="ARBA" id="ARBA00022801"/>
    </source>
</evidence>
<dbReference type="PROSITE" id="PS50249">
    <property type="entry name" value="MPN"/>
    <property type="match status" value="1"/>
</dbReference>
<feature type="domain" description="MPN" evidence="7">
    <location>
        <begin position="100"/>
        <end position="222"/>
    </location>
</feature>
<evidence type="ECO:0000256" key="5">
    <source>
        <dbReference type="ARBA" id="ARBA00023049"/>
    </source>
</evidence>
<keyword evidence="5" id="KW-0482">Metalloprotease</keyword>
<dbReference type="NCBIfam" id="NF000642">
    <property type="entry name" value="PRK00024.1"/>
    <property type="match status" value="1"/>
</dbReference>